<dbReference type="PIRSF" id="PIRSF001152">
    <property type="entry name" value="HGF_MST1"/>
    <property type="match status" value="1"/>
</dbReference>
<dbReference type="InterPro" id="IPR009003">
    <property type="entry name" value="Peptidase_S1_PA"/>
</dbReference>
<feature type="domain" description="Kringle" evidence="13">
    <location>
        <begin position="1"/>
        <end position="40"/>
    </location>
</feature>
<evidence type="ECO:0000259" key="14">
    <source>
        <dbReference type="PROSITE" id="PS50240"/>
    </source>
</evidence>
<dbReference type="GO" id="GO:0046872">
    <property type="term" value="F:metal ion binding"/>
    <property type="evidence" value="ECO:0007669"/>
    <property type="project" value="UniProtKB-KW"/>
</dbReference>
<feature type="disulfide bond" evidence="11">
    <location>
        <begin position="198"/>
        <end position="221"/>
    </location>
</feature>
<feature type="domain" description="Peptidase S1" evidence="14">
    <location>
        <begin position="352"/>
        <end position="579"/>
    </location>
</feature>
<evidence type="ECO:0000256" key="6">
    <source>
        <dbReference type="ARBA" id="ARBA00022737"/>
    </source>
</evidence>
<dbReference type="InterPro" id="IPR013806">
    <property type="entry name" value="Kringle-like"/>
</dbReference>
<dbReference type="InterPro" id="IPR001254">
    <property type="entry name" value="Trypsin_dom"/>
</dbReference>
<dbReference type="Gene3D" id="2.40.10.10">
    <property type="entry name" value="Trypsin-like serine proteases"/>
    <property type="match status" value="1"/>
</dbReference>
<keyword evidence="7 12" id="KW-0378">Hydrolase</keyword>
<dbReference type="FunFam" id="2.40.20.10:FF:000025">
    <property type="entry name" value="Plasminogen"/>
    <property type="match status" value="1"/>
</dbReference>
<dbReference type="InterPro" id="IPR033116">
    <property type="entry name" value="TRYPSIN_SER"/>
</dbReference>
<keyword evidence="8 12" id="KW-0720">Serine protease</keyword>
<feature type="domain" description="Kringle" evidence="13">
    <location>
        <begin position="148"/>
        <end position="226"/>
    </location>
</feature>
<evidence type="ECO:0000256" key="11">
    <source>
        <dbReference type="PROSITE-ProRule" id="PRU00121"/>
    </source>
</evidence>
<dbReference type="Proteomes" id="UP000770717">
    <property type="component" value="Unassembled WGS sequence"/>
</dbReference>
<dbReference type="PANTHER" id="PTHR24261">
    <property type="entry name" value="PLASMINOGEN-RELATED"/>
    <property type="match status" value="1"/>
</dbReference>
<dbReference type="SUPFAM" id="SSF57440">
    <property type="entry name" value="Kringle-like"/>
    <property type="match status" value="4"/>
</dbReference>
<gene>
    <name evidence="15" type="ORF">GDO78_001484</name>
</gene>
<keyword evidence="6" id="KW-0677">Repeat</keyword>
<feature type="disulfide bond" evidence="11">
    <location>
        <begin position="149"/>
        <end position="226"/>
    </location>
</feature>
<feature type="domain" description="Kringle" evidence="13">
    <location>
        <begin position="52"/>
        <end position="130"/>
    </location>
</feature>
<keyword evidence="16" id="KW-1185">Reference proteome</keyword>
<protein>
    <recommendedName>
        <fullName evidence="17">Plasminogen</fullName>
    </recommendedName>
</protein>
<dbReference type="Gene3D" id="2.40.20.10">
    <property type="entry name" value="Plasminogen Kringle 4"/>
    <property type="match status" value="4"/>
</dbReference>
<dbReference type="CDD" id="cd00190">
    <property type="entry name" value="Tryp_SPc"/>
    <property type="match status" value="1"/>
</dbReference>
<feature type="domain" description="Kringle" evidence="13">
    <location>
        <begin position="250"/>
        <end position="331"/>
    </location>
</feature>
<dbReference type="FunFam" id="2.40.20.10:FF:000011">
    <property type="entry name" value="Plasminogen"/>
    <property type="match status" value="1"/>
</dbReference>
<keyword evidence="2 11" id="KW-0420">Kringle</keyword>
<accession>A0A8J6FVK1</accession>
<dbReference type="GO" id="GO:0005615">
    <property type="term" value="C:extracellular space"/>
    <property type="evidence" value="ECO:0007669"/>
    <property type="project" value="TreeGrafter"/>
</dbReference>
<evidence type="ECO:0000256" key="12">
    <source>
        <dbReference type="RuleBase" id="RU363034"/>
    </source>
</evidence>
<feature type="disulfide bond" evidence="11">
    <location>
        <begin position="12"/>
        <end position="35"/>
    </location>
</feature>
<feature type="disulfide bond" evidence="11">
    <location>
        <begin position="53"/>
        <end position="130"/>
    </location>
</feature>
<dbReference type="GO" id="GO:0005102">
    <property type="term" value="F:signaling receptor binding"/>
    <property type="evidence" value="ECO:0007669"/>
    <property type="project" value="TreeGrafter"/>
</dbReference>
<dbReference type="SUPFAM" id="SSF50494">
    <property type="entry name" value="Trypsin-like serine proteases"/>
    <property type="match status" value="1"/>
</dbReference>
<dbReference type="GO" id="GO:0033993">
    <property type="term" value="P:response to lipid"/>
    <property type="evidence" value="ECO:0007669"/>
    <property type="project" value="UniProtKB-ARBA"/>
</dbReference>
<name>A0A8J6FVK1_ELECQ</name>
<dbReference type="SMART" id="SM00130">
    <property type="entry name" value="KR"/>
    <property type="match status" value="4"/>
</dbReference>
<dbReference type="SMART" id="SM00020">
    <property type="entry name" value="Tryp_SPc"/>
    <property type="match status" value="1"/>
</dbReference>
<dbReference type="FunFam" id="2.40.10.10:FF:000003">
    <property type="entry name" value="Transmembrane serine protease 3"/>
    <property type="match status" value="1"/>
</dbReference>
<organism evidence="15 16">
    <name type="scientific">Eleutherodactylus coqui</name>
    <name type="common">Puerto Rican coqui</name>
    <dbReference type="NCBI Taxonomy" id="57060"/>
    <lineage>
        <taxon>Eukaryota</taxon>
        <taxon>Metazoa</taxon>
        <taxon>Chordata</taxon>
        <taxon>Craniata</taxon>
        <taxon>Vertebrata</taxon>
        <taxon>Euteleostomi</taxon>
        <taxon>Amphibia</taxon>
        <taxon>Batrachia</taxon>
        <taxon>Anura</taxon>
        <taxon>Neobatrachia</taxon>
        <taxon>Hyloidea</taxon>
        <taxon>Eleutherodactylidae</taxon>
        <taxon>Eleutherodactylinae</taxon>
        <taxon>Eleutherodactylus</taxon>
        <taxon>Eleutherodactylus</taxon>
    </lineage>
</organism>
<dbReference type="InterPro" id="IPR001314">
    <property type="entry name" value="Peptidase_S1A"/>
</dbReference>
<dbReference type="FunFam" id="2.40.20.10:FF:000001">
    <property type="entry name" value="Urokinase-type plasminogen activator"/>
    <property type="match status" value="1"/>
</dbReference>
<evidence type="ECO:0000259" key="13">
    <source>
        <dbReference type="PROSITE" id="PS50070"/>
    </source>
</evidence>
<dbReference type="GO" id="GO:0006508">
    <property type="term" value="P:proteolysis"/>
    <property type="evidence" value="ECO:0007669"/>
    <property type="project" value="UniProtKB-KW"/>
</dbReference>
<dbReference type="GO" id="GO:0004252">
    <property type="term" value="F:serine-type endopeptidase activity"/>
    <property type="evidence" value="ECO:0007669"/>
    <property type="project" value="InterPro"/>
</dbReference>
<dbReference type="GO" id="GO:1901701">
    <property type="term" value="P:cellular response to oxygen-containing compound"/>
    <property type="evidence" value="ECO:0007669"/>
    <property type="project" value="UniProtKB-ARBA"/>
</dbReference>
<dbReference type="PANTHER" id="PTHR24261:SF13">
    <property type="entry name" value="PLASMINOGEN"/>
    <property type="match status" value="1"/>
</dbReference>
<keyword evidence="5" id="KW-0732">Signal</keyword>
<evidence type="ECO:0000256" key="1">
    <source>
        <dbReference type="ARBA" id="ARBA00022542"/>
    </source>
</evidence>
<comment type="caution">
    <text evidence="15">The sequence shown here is derived from an EMBL/GenBank/DDBJ whole genome shotgun (WGS) entry which is preliminary data.</text>
</comment>
<dbReference type="InterPro" id="IPR018114">
    <property type="entry name" value="TRYPSIN_HIS"/>
</dbReference>
<evidence type="ECO:0000256" key="5">
    <source>
        <dbReference type="ARBA" id="ARBA00022729"/>
    </source>
</evidence>
<evidence type="ECO:0000313" key="16">
    <source>
        <dbReference type="Proteomes" id="UP000770717"/>
    </source>
</evidence>
<dbReference type="PROSITE" id="PS00134">
    <property type="entry name" value="TRYPSIN_HIS"/>
    <property type="match status" value="1"/>
</dbReference>
<dbReference type="PROSITE" id="PS00021">
    <property type="entry name" value="KRINGLE_1"/>
    <property type="match status" value="4"/>
</dbReference>
<dbReference type="PRINTS" id="PR00722">
    <property type="entry name" value="CHYMOTRYPSIN"/>
</dbReference>
<dbReference type="Pfam" id="PF00089">
    <property type="entry name" value="Trypsin"/>
    <property type="match status" value="1"/>
</dbReference>
<evidence type="ECO:0008006" key="17">
    <source>
        <dbReference type="Google" id="ProtNLM"/>
    </source>
</evidence>
<dbReference type="CDD" id="cd00108">
    <property type="entry name" value="KR"/>
    <property type="match status" value="3"/>
</dbReference>
<keyword evidence="1" id="KW-0721">Serine protease homolog</keyword>
<evidence type="ECO:0000256" key="3">
    <source>
        <dbReference type="ARBA" id="ARBA00022670"/>
    </source>
</evidence>
<dbReference type="Pfam" id="PF00051">
    <property type="entry name" value="Kringle"/>
    <property type="match status" value="4"/>
</dbReference>
<dbReference type="InterPro" id="IPR050759">
    <property type="entry name" value="Serine_protease_kringle"/>
</dbReference>
<dbReference type="InterPro" id="IPR043504">
    <property type="entry name" value="Peptidase_S1_PA_chymotrypsin"/>
</dbReference>
<evidence type="ECO:0000256" key="8">
    <source>
        <dbReference type="ARBA" id="ARBA00022825"/>
    </source>
</evidence>
<dbReference type="OrthoDB" id="41905at2759"/>
<evidence type="ECO:0000256" key="9">
    <source>
        <dbReference type="ARBA" id="ARBA00022837"/>
    </source>
</evidence>
<keyword evidence="4" id="KW-0479">Metal-binding</keyword>
<evidence type="ECO:0000256" key="2">
    <source>
        <dbReference type="ARBA" id="ARBA00022572"/>
    </source>
</evidence>
<evidence type="ECO:0000256" key="4">
    <source>
        <dbReference type="ARBA" id="ARBA00022723"/>
    </source>
</evidence>
<dbReference type="PROSITE" id="PS00135">
    <property type="entry name" value="TRYPSIN_SER"/>
    <property type="match status" value="1"/>
</dbReference>
<dbReference type="AlphaFoldDB" id="A0A8J6FVK1"/>
<keyword evidence="3 12" id="KW-0645">Protease</keyword>
<evidence type="ECO:0000256" key="7">
    <source>
        <dbReference type="ARBA" id="ARBA00022801"/>
    </source>
</evidence>
<sequence>SVPEKNLINNYCRNPDGDPRPWCLTTDLNTRWEYCDIPRCTSKPPTSAPGLQCLSGNGESYIGKIAVTTSGKTCQPWSSQEPHTHSRTPENYPCKNLENNYCRNPDKESMPWCYTTDQSKRWEYCDIPSCDATPVVVPTATISPAASECYTGNGESYRGTTYITISGKRCQDWSSMTPHKHIRTPDKHPNADLQKNYCRNPDGDKSPWCYTTDPSVRWEYCNLKKCFETPQIEQQPAQTTKPTIVSSSPGCVIGKGQDYRGTKSVTVKGYTCQAWNSQIPHKHTSFTPDTHPNSGLDYNYCRNPDGDINGPWCFITDPGALSWDYCDIPTCASTEIECGKPKKKQRKCFGRIVGGCEANPHSWPWQISLRTSYNLHFCGGTLIDRQWVITAAHCLERSTRPTFYKIQLGIHKEKGTETSRQILDVEKIILEPRKADIALLKLKSPAVITDEVLPACLPAHNYVVPDKSECYVTGWGETKGTGKEGVLKEAGFPVIENKICNSPEYLNGKVTSRELCAGNIQGGVDSCQGDSGGPLACFDGEKYIIQGVTSWGLGCAEPMKPGVYARVSSFIPWIEKTISEN</sequence>
<keyword evidence="10 11" id="KW-1015">Disulfide bond</keyword>
<feature type="disulfide bond" evidence="11">
    <location>
        <begin position="170"/>
        <end position="209"/>
    </location>
</feature>
<evidence type="ECO:0000256" key="10">
    <source>
        <dbReference type="ARBA" id="ARBA00023157"/>
    </source>
</evidence>
<evidence type="ECO:0000313" key="15">
    <source>
        <dbReference type="EMBL" id="KAG9493619.1"/>
    </source>
</evidence>
<feature type="disulfide bond" evidence="11">
    <location>
        <begin position="74"/>
        <end position="113"/>
    </location>
</feature>
<dbReference type="PROSITE" id="PS50240">
    <property type="entry name" value="TRYPSIN_DOM"/>
    <property type="match status" value="1"/>
</dbReference>
<reference evidence="15" key="1">
    <citation type="thesis" date="2020" institute="ProQuest LLC" country="789 East Eisenhower Parkway, Ann Arbor, MI, USA">
        <title>Comparative Genomics and Chromosome Evolution.</title>
        <authorList>
            <person name="Mudd A.B."/>
        </authorList>
    </citation>
    <scope>NUCLEOTIDE SEQUENCE</scope>
    <source>
        <strain evidence="15">HN-11 Male</strain>
        <tissue evidence="15">Kidney and liver</tissue>
    </source>
</reference>
<dbReference type="PROSITE" id="PS50070">
    <property type="entry name" value="KRINGLE_2"/>
    <property type="match status" value="4"/>
</dbReference>
<dbReference type="InterPro" id="IPR018056">
    <property type="entry name" value="Kringle_CS"/>
</dbReference>
<keyword evidence="9" id="KW-0106">Calcium</keyword>
<proteinExistence type="predicted"/>
<dbReference type="PRINTS" id="PR00018">
    <property type="entry name" value="KRINGLE"/>
</dbReference>
<dbReference type="InterPro" id="IPR038178">
    <property type="entry name" value="Kringle_sf"/>
</dbReference>
<feature type="disulfide bond" evidence="11">
    <location>
        <begin position="102"/>
        <end position="125"/>
    </location>
</feature>
<dbReference type="InterPro" id="IPR024174">
    <property type="entry name" value="HGF/MST1"/>
</dbReference>
<feature type="non-terminal residue" evidence="15">
    <location>
        <position position="581"/>
    </location>
</feature>
<dbReference type="EMBL" id="WNTK01000001">
    <property type="protein sequence ID" value="KAG9493619.1"/>
    <property type="molecule type" value="Genomic_DNA"/>
</dbReference>
<comment type="caution">
    <text evidence="11">Lacks conserved residue(s) required for the propagation of feature annotation.</text>
</comment>
<dbReference type="InterPro" id="IPR000001">
    <property type="entry name" value="Kringle"/>
</dbReference>